<gene>
    <name evidence="1" type="ORF">COLSTE_00769</name>
</gene>
<comment type="caution">
    <text evidence="1">The sequence shown here is derived from an EMBL/GenBank/DDBJ whole genome shotgun (WGS) entry which is preliminary data.</text>
</comment>
<dbReference type="HOGENOM" id="CLU_3209112_0_0_11"/>
<proteinExistence type="predicted"/>
<dbReference type="PROSITE" id="PS51318">
    <property type="entry name" value="TAT"/>
    <property type="match status" value="1"/>
</dbReference>
<dbReference type="AlphaFoldDB" id="B6G9M8"/>
<feature type="non-terminal residue" evidence="1">
    <location>
        <position position="46"/>
    </location>
</feature>
<evidence type="ECO:0000313" key="2">
    <source>
        <dbReference type="Proteomes" id="UP000003560"/>
    </source>
</evidence>
<organism evidence="1 2">
    <name type="scientific">Collinsella stercoris DSM 13279</name>
    <dbReference type="NCBI Taxonomy" id="445975"/>
    <lineage>
        <taxon>Bacteria</taxon>
        <taxon>Bacillati</taxon>
        <taxon>Actinomycetota</taxon>
        <taxon>Coriobacteriia</taxon>
        <taxon>Coriobacteriales</taxon>
        <taxon>Coriobacteriaceae</taxon>
        <taxon>Collinsella</taxon>
    </lineage>
</organism>
<dbReference type="InterPro" id="IPR006311">
    <property type="entry name" value="TAT_signal"/>
</dbReference>
<sequence length="46" mass="4784">MGTPAHAVCAMTRFIALEGRTMFDYSCSRRSFLGLAGGLAAFAGLG</sequence>
<dbReference type="EMBL" id="ABXJ01000043">
    <property type="protein sequence ID" value="EEA91035.1"/>
    <property type="molecule type" value="Genomic_DNA"/>
</dbReference>
<reference evidence="1 2" key="2">
    <citation type="submission" date="2008-10" db="EMBL/GenBank/DDBJ databases">
        <authorList>
            <person name="Fulton L."/>
            <person name="Clifton S."/>
            <person name="Fulton B."/>
            <person name="Xu J."/>
            <person name="Minx P."/>
            <person name="Pepin K.H."/>
            <person name="Johnson M."/>
            <person name="Thiruvilangam P."/>
            <person name="Bhonagiri V."/>
            <person name="Nash W.E."/>
            <person name="Mardis E.R."/>
            <person name="Wilson R.K."/>
        </authorList>
    </citation>
    <scope>NUCLEOTIDE SEQUENCE [LARGE SCALE GENOMIC DNA]</scope>
    <source>
        <strain evidence="1 2">DSM 13279</strain>
    </source>
</reference>
<name>B6G9M8_9ACTN</name>
<protein>
    <submittedName>
        <fullName evidence="1">Uncharacterized protein</fullName>
    </submittedName>
</protein>
<reference evidence="1 2" key="1">
    <citation type="submission" date="2008-10" db="EMBL/GenBank/DDBJ databases">
        <title>Draft genome sequence of Collinsella stercoris (DSM 13279).</title>
        <authorList>
            <person name="Sudarsanam P."/>
            <person name="Ley R."/>
            <person name="Guruge J."/>
            <person name="Turnbaugh P.J."/>
            <person name="Mahowald M."/>
            <person name="Liep D."/>
            <person name="Gordon J."/>
        </authorList>
    </citation>
    <scope>NUCLEOTIDE SEQUENCE [LARGE SCALE GENOMIC DNA]</scope>
    <source>
        <strain evidence="1 2">DSM 13279</strain>
    </source>
</reference>
<accession>B6G9M8</accession>
<keyword evidence="2" id="KW-1185">Reference proteome</keyword>
<dbReference type="STRING" id="445975.COLSTE_00769"/>
<evidence type="ECO:0000313" key="1">
    <source>
        <dbReference type="EMBL" id="EEA91035.1"/>
    </source>
</evidence>
<dbReference type="Proteomes" id="UP000003560">
    <property type="component" value="Unassembled WGS sequence"/>
</dbReference>